<sequence length="79" mass="7873">MGYPSPAVDVRTGAGDPVLNADVVLANAAAVVVATAAAWVVDFAGVVAVEDAVDATVTDDAVLDPATGVLYRSAYSFSC</sequence>
<reference evidence="2" key="2">
    <citation type="submission" date="2015-01" db="EMBL/GenBank/DDBJ databases">
        <title>Evolutionary Origins and Diversification of the Mycorrhizal Mutualists.</title>
        <authorList>
            <consortium name="DOE Joint Genome Institute"/>
            <consortium name="Mycorrhizal Genomics Consortium"/>
            <person name="Kohler A."/>
            <person name="Kuo A."/>
            <person name="Nagy L.G."/>
            <person name="Floudas D."/>
            <person name="Copeland A."/>
            <person name="Barry K.W."/>
            <person name="Cichocki N."/>
            <person name="Veneault-Fourrey C."/>
            <person name="LaButti K."/>
            <person name="Lindquist E.A."/>
            <person name="Lipzen A."/>
            <person name="Lundell T."/>
            <person name="Morin E."/>
            <person name="Murat C."/>
            <person name="Riley R."/>
            <person name="Ohm R."/>
            <person name="Sun H."/>
            <person name="Tunlid A."/>
            <person name="Henrissat B."/>
            <person name="Grigoriev I.V."/>
            <person name="Hibbett D.S."/>
            <person name="Martin F."/>
        </authorList>
    </citation>
    <scope>NUCLEOTIDE SEQUENCE [LARGE SCALE GENOMIC DNA]</scope>
    <source>
        <strain evidence="2">Foug A</strain>
    </source>
</reference>
<dbReference type="HOGENOM" id="CLU_2607401_0_0_1"/>
<keyword evidence="2" id="KW-1185">Reference proteome</keyword>
<evidence type="ECO:0000313" key="2">
    <source>
        <dbReference type="Proteomes" id="UP000053989"/>
    </source>
</evidence>
<protein>
    <submittedName>
        <fullName evidence="1">Uncharacterized protein</fullName>
    </submittedName>
</protein>
<dbReference type="Proteomes" id="UP000053989">
    <property type="component" value="Unassembled WGS sequence"/>
</dbReference>
<evidence type="ECO:0000313" key="1">
    <source>
        <dbReference type="EMBL" id="KIM64421.1"/>
    </source>
</evidence>
<organism evidence="1 2">
    <name type="scientific">Scleroderma citrinum Foug A</name>
    <dbReference type="NCBI Taxonomy" id="1036808"/>
    <lineage>
        <taxon>Eukaryota</taxon>
        <taxon>Fungi</taxon>
        <taxon>Dikarya</taxon>
        <taxon>Basidiomycota</taxon>
        <taxon>Agaricomycotina</taxon>
        <taxon>Agaricomycetes</taxon>
        <taxon>Agaricomycetidae</taxon>
        <taxon>Boletales</taxon>
        <taxon>Sclerodermatineae</taxon>
        <taxon>Sclerodermataceae</taxon>
        <taxon>Scleroderma</taxon>
    </lineage>
</organism>
<dbReference type="InParanoid" id="A0A0C3E8X2"/>
<dbReference type="EMBL" id="KN822028">
    <property type="protein sequence ID" value="KIM64421.1"/>
    <property type="molecule type" value="Genomic_DNA"/>
</dbReference>
<reference evidence="1 2" key="1">
    <citation type="submission" date="2014-04" db="EMBL/GenBank/DDBJ databases">
        <authorList>
            <consortium name="DOE Joint Genome Institute"/>
            <person name="Kuo A."/>
            <person name="Kohler A."/>
            <person name="Nagy L.G."/>
            <person name="Floudas D."/>
            <person name="Copeland A."/>
            <person name="Barry K.W."/>
            <person name="Cichocki N."/>
            <person name="Veneault-Fourrey C."/>
            <person name="LaButti K."/>
            <person name="Lindquist E.A."/>
            <person name="Lipzen A."/>
            <person name="Lundell T."/>
            <person name="Morin E."/>
            <person name="Murat C."/>
            <person name="Sun H."/>
            <person name="Tunlid A."/>
            <person name="Henrissat B."/>
            <person name="Grigoriev I.V."/>
            <person name="Hibbett D.S."/>
            <person name="Martin F."/>
            <person name="Nordberg H.P."/>
            <person name="Cantor M.N."/>
            <person name="Hua S.X."/>
        </authorList>
    </citation>
    <scope>NUCLEOTIDE SEQUENCE [LARGE SCALE GENOMIC DNA]</scope>
    <source>
        <strain evidence="1 2">Foug A</strain>
    </source>
</reference>
<gene>
    <name evidence="1" type="ORF">SCLCIDRAFT_1213259</name>
</gene>
<name>A0A0C3E8X2_9AGAM</name>
<accession>A0A0C3E8X2</accession>
<dbReference type="AlphaFoldDB" id="A0A0C3E8X2"/>
<proteinExistence type="predicted"/>